<reference evidence="1" key="1">
    <citation type="journal article" date="2020" name="Stud. Mycol.">
        <title>101 Dothideomycetes genomes: a test case for predicting lifestyles and emergence of pathogens.</title>
        <authorList>
            <person name="Haridas S."/>
            <person name="Albert R."/>
            <person name="Binder M."/>
            <person name="Bloem J."/>
            <person name="Labutti K."/>
            <person name="Salamov A."/>
            <person name="Andreopoulos B."/>
            <person name="Baker S."/>
            <person name="Barry K."/>
            <person name="Bills G."/>
            <person name="Bluhm B."/>
            <person name="Cannon C."/>
            <person name="Castanera R."/>
            <person name="Culley D."/>
            <person name="Daum C."/>
            <person name="Ezra D."/>
            <person name="Gonzalez J."/>
            <person name="Henrissat B."/>
            <person name="Kuo A."/>
            <person name="Liang C."/>
            <person name="Lipzen A."/>
            <person name="Lutzoni F."/>
            <person name="Magnuson J."/>
            <person name="Mondo S."/>
            <person name="Nolan M."/>
            <person name="Ohm R."/>
            <person name="Pangilinan J."/>
            <person name="Park H.-J."/>
            <person name="Ramirez L."/>
            <person name="Alfaro M."/>
            <person name="Sun H."/>
            <person name="Tritt A."/>
            <person name="Yoshinaga Y."/>
            <person name="Zwiers L.-H."/>
            <person name="Turgeon B."/>
            <person name="Goodwin S."/>
            <person name="Spatafora J."/>
            <person name="Crous P."/>
            <person name="Grigoriev I."/>
        </authorList>
    </citation>
    <scope>NUCLEOTIDE SEQUENCE</scope>
    <source>
        <strain evidence="1">CBS 183.55</strain>
    </source>
</reference>
<keyword evidence="2" id="KW-1185">Reference proteome</keyword>
<evidence type="ECO:0000313" key="2">
    <source>
        <dbReference type="Proteomes" id="UP000800082"/>
    </source>
</evidence>
<dbReference type="GeneID" id="54344864"/>
<dbReference type="AlphaFoldDB" id="A0A6A5S055"/>
<dbReference type="EMBL" id="ML978956">
    <property type="protein sequence ID" value="KAF1934105.1"/>
    <property type="molecule type" value="Genomic_DNA"/>
</dbReference>
<organism evidence="1 2">
    <name type="scientific">Didymella exigua CBS 183.55</name>
    <dbReference type="NCBI Taxonomy" id="1150837"/>
    <lineage>
        <taxon>Eukaryota</taxon>
        <taxon>Fungi</taxon>
        <taxon>Dikarya</taxon>
        <taxon>Ascomycota</taxon>
        <taxon>Pezizomycotina</taxon>
        <taxon>Dothideomycetes</taxon>
        <taxon>Pleosporomycetidae</taxon>
        <taxon>Pleosporales</taxon>
        <taxon>Pleosporineae</taxon>
        <taxon>Didymellaceae</taxon>
        <taxon>Didymella</taxon>
    </lineage>
</organism>
<name>A0A6A5S055_9PLEO</name>
<gene>
    <name evidence="1" type="ORF">M421DRAFT_112994</name>
</gene>
<accession>A0A6A5S055</accession>
<dbReference type="RefSeq" id="XP_033454353.1">
    <property type="nucleotide sequence ID" value="XM_033587218.1"/>
</dbReference>
<dbReference type="Proteomes" id="UP000800082">
    <property type="component" value="Unassembled WGS sequence"/>
</dbReference>
<protein>
    <submittedName>
        <fullName evidence="1">Uncharacterized protein</fullName>
    </submittedName>
</protein>
<sequence>MNAFRRALTKPMRLRAGAYEHDGAAKPHKIYNGSIEKAGHISVPTTPLRTLSTPSLPPYIILRLDTYPILRLPLPISRSSINPPLPHHLQPDRIPHPPHSPPLIIPESLQRNARPAIVYSNPTPNGPLFNLAQRRVWTLVNRVRIRGPDFPVESCDEHFCHGEPGLVRERLGAEVDGLGGHETVEKLGQVEVRAYVGRVLLDELCDDGCVRGPEA</sequence>
<proteinExistence type="predicted"/>
<evidence type="ECO:0000313" key="1">
    <source>
        <dbReference type="EMBL" id="KAF1934105.1"/>
    </source>
</evidence>